<dbReference type="AlphaFoldDB" id="A0A226D0K2"/>
<dbReference type="Pfam" id="PF13359">
    <property type="entry name" value="DDE_Tnp_4"/>
    <property type="match status" value="1"/>
</dbReference>
<comment type="caution">
    <text evidence="9">The sequence shown here is derived from an EMBL/GenBank/DDBJ whole genome shotgun (WGS) entry which is preliminary data.</text>
</comment>
<dbReference type="GO" id="GO:0016787">
    <property type="term" value="F:hydrolase activity"/>
    <property type="evidence" value="ECO:0007669"/>
    <property type="project" value="UniProtKB-KW"/>
</dbReference>
<keyword evidence="7" id="KW-0539">Nucleus</keyword>
<dbReference type="InterPro" id="IPR027806">
    <property type="entry name" value="HARBI1_dom"/>
</dbReference>
<keyword evidence="4" id="KW-0540">Nuclease</keyword>
<evidence type="ECO:0000256" key="6">
    <source>
        <dbReference type="ARBA" id="ARBA00022801"/>
    </source>
</evidence>
<dbReference type="Proteomes" id="UP000198287">
    <property type="component" value="Unassembled WGS sequence"/>
</dbReference>
<keyword evidence="10" id="KW-1185">Reference proteome</keyword>
<dbReference type="GO" id="GO:0005634">
    <property type="term" value="C:nucleus"/>
    <property type="evidence" value="ECO:0007669"/>
    <property type="project" value="UniProtKB-SubCell"/>
</dbReference>
<dbReference type="OrthoDB" id="7692402at2759"/>
<feature type="domain" description="DDE Tnp4" evidence="8">
    <location>
        <begin position="168"/>
        <end position="332"/>
    </location>
</feature>
<evidence type="ECO:0000256" key="7">
    <source>
        <dbReference type="ARBA" id="ARBA00023242"/>
    </source>
</evidence>
<keyword evidence="5" id="KW-0479">Metal-binding</keyword>
<comment type="cofactor">
    <cofactor evidence="1">
        <name>a divalent metal cation</name>
        <dbReference type="ChEBI" id="CHEBI:60240"/>
    </cofactor>
</comment>
<organism evidence="9 10">
    <name type="scientific">Folsomia candida</name>
    <name type="common">Springtail</name>
    <dbReference type="NCBI Taxonomy" id="158441"/>
    <lineage>
        <taxon>Eukaryota</taxon>
        <taxon>Metazoa</taxon>
        <taxon>Ecdysozoa</taxon>
        <taxon>Arthropoda</taxon>
        <taxon>Hexapoda</taxon>
        <taxon>Collembola</taxon>
        <taxon>Entomobryomorpha</taxon>
        <taxon>Isotomoidea</taxon>
        <taxon>Isotomidae</taxon>
        <taxon>Proisotominae</taxon>
        <taxon>Folsomia</taxon>
    </lineage>
</organism>
<dbReference type="OMA" id="YCFRVID"/>
<evidence type="ECO:0000256" key="2">
    <source>
        <dbReference type="ARBA" id="ARBA00004123"/>
    </source>
</evidence>
<evidence type="ECO:0000313" key="10">
    <source>
        <dbReference type="Proteomes" id="UP000198287"/>
    </source>
</evidence>
<sequence length="419" mass="48701">MDDKEIVAIILLRRRLIRQRLKRRYWIHPLNLLRPTMGEHLKLEMMYTSHPDKFFEYTRMTPVQFDKVLDMVTLDITLQDTNYRLSIPPRQRLFIGLRYLVTGDSIKTISTSFSVGRSTVLNIIKCVNQALWKNLQPIYLKVPDKEKWMEIVKGYDEKWNFPNCLGAIDEKHVMIRAPPNSGSLFFNYKSFFSVVLLATCDADYRFTTVDIGGYGRQSDGGIFSSSALGRALDEDRLQLPNSLPLPGINILQPCTFVGDDAFALSDKMMKPYDQRGLDKKKRIFNYRLSRARRIIENVFGIMVSRFNIYRRSIIGDPENVINTIKATVVLHNFLRTDELLMRPETRTYCPPGYFDNDDDKNGEWRKQGGGSGLTDFRRNTRNNYTQNARIMRDNLCNYFMGAGSVEWQEERAFFNVPAV</sequence>
<dbReference type="PANTHER" id="PTHR22930">
    <property type="match status" value="1"/>
</dbReference>
<evidence type="ECO:0000256" key="4">
    <source>
        <dbReference type="ARBA" id="ARBA00022722"/>
    </source>
</evidence>
<name>A0A226D0K2_FOLCA</name>
<accession>A0A226D0K2</accession>
<dbReference type="GO" id="GO:0004518">
    <property type="term" value="F:nuclease activity"/>
    <property type="evidence" value="ECO:0007669"/>
    <property type="project" value="UniProtKB-KW"/>
</dbReference>
<evidence type="ECO:0000259" key="8">
    <source>
        <dbReference type="Pfam" id="PF13359"/>
    </source>
</evidence>
<reference evidence="9 10" key="1">
    <citation type="submission" date="2015-12" db="EMBL/GenBank/DDBJ databases">
        <title>The genome of Folsomia candida.</title>
        <authorList>
            <person name="Faddeeva A."/>
            <person name="Derks M.F."/>
            <person name="Anvar Y."/>
            <person name="Smit S."/>
            <person name="Van Straalen N."/>
            <person name="Roelofs D."/>
        </authorList>
    </citation>
    <scope>NUCLEOTIDE SEQUENCE [LARGE SCALE GENOMIC DNA]</scope>
    <source>
        <strain evidence="9 10">VU population</strain>
        <tissue evidence="9">Whole body</tissue>
    </source>
</reference>
<proteinExistence type="inferred from homology"/>
<dbReference type="PANTHER" id="PTHR22930:SF269">
    <property type="entry name" value="NUCLEASE HARBI1-LIKE PROTEIN"/>
    <property type="match status" value="1"/>
</dbReference>
<evidence type="ECO:0000313" key="9">
    <source>
        <dbReference type="EMBL" id="OXA38703.1"/>
    </source>
</evidence>
<dbReference type="GO" id="GO:0046872">
    <property type="term" value="F:metal ion binding"/>
    <property type="evidence" value="ECO:0007669"/>
    <property type="project" value="UniProtKB-KW"/>
</dbReference>
<evidence type="ECO:0000256" key="5">
    <source>
        <dbReference type="ARBA" id="ARBA00022723"/>
    </source>
</evidence>
<protein>
    <submittedName>
        <fullName evidence="9">Putative nuclease HARBI1</fullName>
    </submittedName>
</protein>
<gene>
    <name evidence="9" type="ORF">Fcan01_26597</name>
</gene>
<evidence type="ECO:0000256" key="3">
    <source>
        <dbReference type="ARBA" id="ARBA00006958"/>
    </source>
</evidence>
<comment type="similarity">
    <text evidence="3">Belongs to the HARBI1 family.</text>
</comment>
<dbReference type="EMBL" id="LNIX01000044">
    <property type="protein sequence ID" value="OXA38703.1"/>
    <property type="molecule type" value="Genomic_DNA"/>
</dbReference>
<keyword evidence="6" id="KW-0378">Hydrolase</keyword>
<evidence type="ECO:0000256" key="1">
    <source>
        <dbReference type="ARBA" id="ARBA00001968"/>
    </source>
</evidence>
<comment type="subcellular location">
    <subcellularLocation>
        <location evidence="2">Nucleus</location>
    </subcellularLocation>
</comment>
<dbReference type="InterPro" id="IPR045249">
    <property type="entry name" value="HARBI1-like"/>
</dbReference>